<protein>
    <submittedName>
        <fullName evidence="1">Uncharacterized protein</fullName>
    </submittedName>
</protein>
<sequence length="55" mass="6250">MALSLIEQRVPDIQIRTIFGVELVAEKDIHLVTAINQRRVMSAFVKQYVANKAPQ</sequence>
<accession>A0A8S9TR50</accession>
<comment type="caution">
    <text evidence="1">The sequence shown here is derived from an EMBL/GenBank/DDBJ whole genome shotgun (WGS) entry which is preliminary data.</text>
</comment>
<name>A0A8S9TR50_PHYIN</name>
<evidence type="ECO:0000313" key="2">
    <source>
        <dbReference type="Proteomes" id="UP000704712"/>
    </source>
</evidence>
<proteinExistence type="predicted"/>
<reference evidence="1" key="1">
    <citation type="submission" date="2020-03" db="EMBL/GenBank/DDBJ databases">
        <title>Hybrid Assembly of Korean Phytophthora infestans isolates.</title>
        <authorList>
            <person name="Prokchorchik M."/>
            <person name="Lee Y."/>
            <person name="Seo J."/>
            <person name="Cho J.-H."/>
            <person name="Park Y.-E."/>
            <person name="Jang D.-C."/>
            <person name="Im J.-S."/>
            <person name="Choi J.-G."/>
            <person name="Park H.-J."/>
            <person name="Lee G.-B."/>
            <person name="Lee Y.-G."/>
            <person name="Hong S.-Y."/>
            <person name="Cho K."/>
            <person name="Sohn K.H."/>
        </authorList>
    </citation>
    <scope>NUCLEOTIDE SEQUENCE</scope>
    <source>
        <strain evidence="1">KR_2_A2</strain>
    </source>
</reference>
<feature type="non-terminal residue" evidence="1">
    <location>
        <position position="55"/>
    </location>
</feature>
<dbReference type="Proteomes" id="UP000704712">
    <property type="component" value="Unassembled WGS sequence"/>
</dbReference>
<dbReference type="EMBL" id="JAACNO010002749">
    <property type="protein sequence ID" value="KAF4131101.1"/>
    <property type="molecule type" value="Genomic_DNA"/>
</dbReference>
<organism evidence="1 2">
    <name type="scientific">Phytophthora infestans</name>
    <name type="common">Potato late blight agent</name>
    <name type="synonym">Botrytis infestans</name>
    <dbReference type="NCBI Taxonomy" id="4787"/>
    <lineage>
        <taxon>Eukaryota</taxon>
        <taxon>Sar</taxon>
        <taxon>Stramenopiles</taxon>
        <taxon>Oomycota</taxon>
        <taxon>Peronosporomycetes</taxon>
        <taxon>Peronosporales</taxon>
        <taxon>Peronosporaceae</taxon>
        <taxon>Phytophthora</taxon>
    </lineage>
</organism>
<gene>
    <name evidence="1" type="ORF">GN958_ATG19736</name>
</gene>
<dbReference type="AlphaFoldDB" id="A0A8S9TR50"/>
<evidence type="ECO:0000313" key="1">
    <source>
        <dbReference type="EMBL" id="KAF4131101.1"/>
    </source>
</evidence>